<sequence>MMDKSLQVMVMYLLTHIGLIFFMYPTDIIEVVDVGHWSAILLGFALHVALMGIFLKGLGYFAPRNLIDIFLGVGKVFSIILLLPVTLYFLMTIIIDIRAYSEIVTLVFLAKTPLWVTMVLLLSVPAFISALGVETLFRSGVLVAILFFPFLLLIFCLSFQNADWRYIFPLMDKQAASLSYVVSRPYLLSLFAFTGGFMFLGFIPPYITYKRRKVMWASALLLPFFLISVYVPILTFGQSTASRFQFPFITAVDTVNISWLMFDRVTLFLLLSLVCFAMLFISLIMWKTTLLIRRGFPSIRPVTTTMLLSLAIFIVCLYIPDWKTVERLLWWNTYLRLYVMIVIPFITLFLGIRHHRKGAACP</sequence>
<dbReference type="GO" id="GO:0009847">
    <property type="term" value="P:spore germination"/>
    <property type="evidence" value="ECO:0007669"/>
    <property type="project" value="InterPro"/>
</dbReference>
<gene>
    <name evidence="9" type="ORF">H7C19_22405</name>
</gene>
<feature type="transmembrane region" description="Helical" evidence="8">
    <location>
        <begin position="265"/>
        <end position="286"/>
    </location>
</feature>
<feature type="transmembrane region" description="Helical" evidence="8">
    <location>
        <begin position="140"/>
        <end position="160"/>
    </location>
</feature>
<evidence type="ECO:0000313" key="9">
    <source>
        <dbReference type="EMBL" id="MBB6673434.1"/>
    </source>
</evidence>
<feature type="transmembrane region" description="Helical" evidence="8">
    <location>
        <begin position="186"/>
        <end position="207"/>
    </location>
</feature>
<accession>A0A7X0VI91</accession>
<feature type="transmembrane region" description="Helical" evidence="8">
    <location>
        <begin position="76"/>
        <end position="95"/>
    </location>
</feature>
<keyword evidence="3" id="KW-0813">Transport</keyword>
<keyword evidence="7 8" id="KW-0472">Membrane</keyword>
<dbReference type="Pfam" id="PF03845">
    <property type="entry name" value="Spore_permease"/>
    <property type="match status" value="1"/>
</dbReference>
<organism evidence="9 10">
    <name type="scientific">Cohnella nanjingensis</name>
    <dbReference type="NCBI Taxonomy" id="1387779"/>
    <lineage>
        <taxon>Bacteria</taxon>
        <taxon>Bacillati</taxon>
        <taxon>Bacillota</taxon>
        <taxon>Bacilli</taxon>
        <taxon>Bacillales</taxon>
        <taxon>Paenibacillaceae</taxon>
        <taxon>Cohnella</taxon>
    </lineage>
</organism>
<evidence type="ECO:0000256" key="7">
    <source>
        <dbReference type="ARBA" id="ARBA00023136"/>
    </source>
</evidence>
<feature type="transmembrane region" description="Helical" evidence="8">
    <location>
        <begin position="7"/>
        <end position="24"/>
    </location>
</feature>
<evidence type="ECO:0000256" key="2">
    <source>
        <dbReference type="ARBA" id="ARBA00007998"/>
    </source>
</evidence>
<comment type="similarity">
    <text evidence="2">Belongs to the amino acid-polyamine-organocation (APC) superfamily. Spore germination protein (SGP) (TC 2.A.3.9) family.</text>
</comment>
<feature type="transmembrane region" description="Helical" evidence="8">
    <location>
        <begin position="214"/>
        <end position="233"/>
    </location>
</feature>
<keyword evidence="4" id="KW-0309">Germination</keyword>
<evidence type="ECO:0000256" key="8">
    <source>
        <dbReference type="SAM" id="Phobius"/>
    </source>
</evidence>
<evidence type="ECO:0000256" key="3">
    <source>
        <dbReference type="ARBA" id="ARBA00022448"/>
    </source>
</evidence>
<feature type="transmembrane region" description="Helical" evidence="8">
    <location>
        <begin position="335"/>
        <end position="352"/>
    </location>
</feature>
<evidence type="ECO:0000256" key="1">
    <source>
        <dbReference type="ARBA" id="ARBA00004141"/>
    </source>
</evidence>
<evidence type="ECO:0000313" key="10">
    <source>
        <dbReference type="Proteomes" id="UP000547209"/>
    </source>
</evidence>
<keyword evidence="10" id="KW-1185">Reference proteome</keyword>
<evidence type="ECO:0000256" key="5">
    <source>
        <dbReference type="ARBA" id="ARBA00022692"/>
    </source>
</evidence>
<evidence type="ECO:0000256" key="6">
    <source>
        <dbReference type="ARBA" id="ARBA00022989"/>
    </source>
</evidence>
<dbReference type="PANTHER" id="PTHR34975:SF2">
    <property type="entry name" value="SPORE GERMINATION PROTEIN A2"/>
    <property type="match status" value="1"/>
</dbReference>
<protein>
    <submittedName>
        <fullName evidence="9">GerAB/ArcD/ProY family transporter</fullName>
    </submittedName>
</protein>
<name>A0A7X0VI91_9BACL</name>
<evidence type="ECO:0000256" key="4">
    <source>
        <dbReference type="ARBA" id="ARBA00022544"/>
    </source>
</evidence>
<comment type="caution">
    <text evidence="9">The sequence shown here is derived from an EMBL/GenBank/DDBJ whole genome shotgun (WGS) entry which is preliminary data.</text>
</comment>
<proteinExistence type="inferred from homology"/>
<dbReference type="GO" id="GO:0016020">
    <property type="term" value="C:membrane"/>
    <property type="evidence" value="ECO:0007669"/>
    <property type="project" value="UniProtKB-SubCell"/>
</dbReference>
<feature type="transmembrane region" description="Helical" evidence="8">
    <location>
        <begin position="36"/>
        <end position="55"/>
    </location>
</feature>
<comment type="subcellular location">
    <subcellularLocation>
        <location evidence="1">Membrane</location>
        <topology evidence="1">Multi-pass membrane protein</topology>
    </subcellularLocation>
</comment>
<dbReference type="AlphaFoldDB" id="A0A7X0VI91"/>
<dbReference type="PANTHER" id="PTHR34975">
    <property type="entry name" value="SPORE GERMINATION PROTEIN A2"/>
    <property type="match status" value="1"/>
</dbReference>
<dbReference type="Proteomes" id="UP000547209">
    <property type="component" value="Unassembled WGS sequence"/>
</dbReference>
<feature type="transmembrane region" description="Helical" evidence="8">
    <location>
        <begin position="298"/>
        <end position="320"/>
    </location>
</feature>
<dbReference type="EMBL" id="JACJVP010000039">
    <property type="protein sequence ID" value="MBB6673434.1"/>
    <property type="molecule type" value="Genomic_DNA"/>
</dbReference>
<feature type="transmembrane region" description="Helical" evidence="8">
    <location>
        <begin position="115"/>
        <end position="133"/>
    </location>
</feature>
<reference evidence="9 10" key="1">
    <citation type="submission" date="2020-08" db="EMBL/GenBank/DDBJ databases">
        <title>Cohnella phylogeny.</title>
        <authorList>
            <person name="Dunlap C."/>
        </authorList>
    </citation>
    <scope>NUCLEOTIDE SEQUENCE [LARGE SCALE GENOMIC DNA]</scope>
    <source>
        <strain evidence="9 10">DSM 28246</strain>
    </source>
</reference>
<dbReference type="InterPro" id="IPR004761">
    <property type="entry name" value="Spore_GerAB"/>
</dbReference>
<keyword evidence="6 8" id="KW-1133">Transmembrane helix</keyword>
<keyword evidence="5 8" id="KW-0812">Transmembrane</keyword>